<name>A0ACB9ZGS5_9PEZI</name>
<dbReference type="Proteomes" id="UP001497700">
    <property type="component" value="Unassembled WGS sequence"/>
</dbReference>
<comment type="caution">
    <text evidence="1">The sequence shown here is derived from an EMBL/GenBank/DDBJ whole genome shotgun (WGS) entry which is preliminary data.</text>
</comment>
<protein>
    <submittedName>
        <fullName evidence="1">Uncharacterized protein</fullName>
    </submittedName>
</protein>
<keyword evidence="2" id="KW-1185">Reference proteome</keyword>
<evidence type="ECO:0000313" key="2">
    <source>
        <dbReference type="Proteomes" id="UP001497700"/>
    </source>
</evidence>
<sequence>MAADSAPNADTNVTSTDPPPWHAVYPTPRCVNPPSIAREELLAMMCNVGRDYLLVDLRRADHKGGTIRGSLNLPAQSLFLAIPTLYELVKAADVHRVIWYCYSTIPRPRPEARGPLGGSTTISPTKATVRCRASFYCRASRGGRPLGTIIRRGWMSMTPLCGKGRDVSNPGPGA</sequence>
<accession>A0ACB9ZGS5</accession>
<organism evidence="1 2">
    <name type="scientific">Hypoxylon rubiginosum</name>
    <dbReference type="NCBI Taxonomy" id="110542"/>
    <lineage>
        <taxon>Eukaryota</taxon>
        <taxon>Fungi</taxon>
        <taxon>Dikarya</taxon>
        <taxon>Ascomycota</taxon>
        <taxon>Pezizomycotina</taxon>
        <taxon>Sordariomycetes</taxon>
        <taxon>Xylariomycetidae</taxon>
        <taxon>Xylariales</taxon>
        <taxon>Hypoxylaceae</taxon>
        <taxon>Hypoxylon</taxon>
    </lineage>
</organism>
<dbReference type="EMBL" id="MU393422">
    <property type="protein sequence ID" value="KAI4870798.1"/>
    <property type="molecule type" value="Genomic_DNA"/>
</dbReference>
<reference evidence="1 2" key="1">
    <citation type="journal article" date="2022" name="New Phytol.">
        <title>Ecological generalism drives hyperdiversity of secondary metabolite gene clusters in xylarialean endophytes.</title>
        <authorList>
            <person name="Franco M.E.E."/>
            <person name="Wisecaver J.H."/>
            <person name="Arnold A.E."/>
            <person name="Ju Y.M."/>
            <person name="Slot J.C."/>
            <person name="Ahrendt S."/>
            <person name="Moore L.P."/>
            <person name="Eastman K.E."/>
            <person name="Scott K."/>
            <person name="Konkel Z."/>
            <person name="Mondo S.J."/>
            <person name="Kuo A."/>
            <person name="Hayes R.D."/>
            <person name="Haridas S."/>
            <person name="Andreopoulos B."/>
            <person name="Riley R."/>
            <person name="LaButti K."/>
            <person name="Pangilinan J."/>
            <person name="Lipzen A."/>
            <person name="Amirebrahimi M."/>
            <person name="Yan J."/>
            <person name="Adam C."/>
            <person name="Keymanesh K."/>
            <person name="Ng V."/>
            <person name="Louie K."/>
            <person name="Northen T."/>
            <person name="Drula E."/>
            <person name="Henrissat B."/>
            <person name="Hsieh H.M."/>
            <person name="Youens-Clark K."/>
            <person name="Lutzoni F."/>
            <person name="Miadlikowska J."/>
            <person name="Eastwood D.C."/>
            <person name="Hamelin R.C."/>
            <person name="Grigoriev I.V."/>
            <person name="U'Ren J.M."/>
        </authorList>
    </citation>
    <scope>NUCLEOTIDE SEQUENCE [LARGE SCALE GENOMIC DNA]</scope>
    <source>
        <strain evidence="1 2">CBS 119005</strain>
    </source>
</reference>
<evidence type="ECO:0000313" key="1">
    <source>
        <dbReference type="EMBL" id="KAI4870798.1"/>
    </source>
</evidence>
<proteinExistence type="predicted"/>
<gene>
    <name evidence="1" type="ORF">F4820DRAFT_145169</name>
</gene>